<dbReference type="Pfam" id="PF20415">
    <property type="entry name" value="DUF6699"/>
    <property type="match status" value="1"/>
</dbReference>
<evidence type="ECO:0000313" key="3">
    <source>
        <dbReference type="EMBL" id="TDL25359.1"/>
    </source>
</evidence>
<feature type="region of interest" description="Disordered" evidence="1">
    <location>
        <begin position="1"/>
        <end position="85"/>
    </location>
</feature>
<evidence type="ECO:0000259" key="2">
    <source>
        <dbReference type="Pfam" id="PF20415"/>
    </source>
</evidence>
<feature type="domain" description="DUF6699" evidence="2">
    <location>
        <begin position="105"/>
        <end position="234"/>
    </location>
</feature>
<dbReference type="VEuPathDB" id="FungiDB:BD410DRAFT_637041"/>
<evidence type="ECO:0000256" key="1">
    <source>
        <dbReference type="SAM" id="MobiDB-lite"/>
    </source>
</evidence>
<dbReference type="Proteomes" id="UP000294933">
    <property type="component" value="Unassembled WGS sequence"/>
</dbReference>
<dbReference type="STRING" id="50990.A0A4Y7QER7"/>
<accession>A0A4Y7QER7</accession>
<organism evidence="3 4">
    <name type="scientific">Rickenella mellea</name>
    <dbReference type="NCBI Taxonomy" id="50990"/>
    <lineage>
        <taxon>Eukaryota</taxon>
        <taxon>Fungi</taxon>
        <taxon>Dikarya</taxon>
        <taxon>Basidiomycota</taxon>
        <taxon>Agaricomycotina</taxon>
        <taxon>Agaricomycetes</taxon>
        <taxon>Hymenochaetales</taxon>
        <taxon>Rickenellaceae</taxon>
        <taxon>Rickenella</taxon>
    </lineage>
</organism>
<gene>
    <name evidence="3" type="ORF">BD410DRAFT_637041</name>
</gene>
<keyword evidence="4" id="KW-1185">Reference proteome</keyword>
<reference evidence="3 4" key="1">
    <citation type="submission" date="2018-06" db="EMBL/GenBank/DDBJ databases">
        <title>A transcriptomic atlas of mushroom development highlights an independent origin of complex multicellularity.</title>
        <authorList>
            <consortium name="DOE Joint Genome Institute"/>
            <person name="Krizsan K."/>
            <person name="Almasi E."/>
            <person name="Merenyi Z."/>
            <person name="Sahu N."/>
            <person name="Viragh M."/>
            <person name="Koszo T."/>
            <person name="Mondo S."/>
            <person name="Kiss B."/>
            <person name="Balint B."/>
            <person name="Kues U."/>
            <person name="Barry K."/>
            <person name="Hegedus J.C."/>
            <person name="Henrissat B."/>
            <person name="Johnson J."/>
            <person name="Lipzen A."/>
            <person name="Ohm R."/>
            <person name="Nagy I."/>
            <person name="Pangilinan J."/>
            <person name="Yan J."/>
            <person name="Xiong Y."/>
            <person name="Grigoriev I.V."/>
            <person name="Hibbett D.S."/>
            <person name="Nagy L.G."/>
        </authorList>
    </citation>
    <scope>NUCLEOTIDE SEQUENCE [LARGE SCALE GENOMIC DNA]</scope>
    <source>
        <strain evidence="3 4">SZMC22713</strain>
    </source>
</reference>
<sequence>MSSPNTKRVHWGTPDVHHSPRPMPKASPGPSYTHSPRPPVPIAVPAASKWLRTPSPAWSDSDSLPDSQPPQTPQSPAHRHIPLPEPSKPTLEPFIAFHPQFTPALRYNVADHWSSLRLSSEQLSRPAVYPPVPEMHIHIQALRQYKPIHVVAASSRKGVLVSEVLDAVWTYLQNHVSKREYDLSPTEMQRLVSVAFQERCERMGKSSAAEAERQKGLKRVDCLMGSNIWGGLTTASSDPRMCVLHLVPRARR</sequence>
<evidence type="ECO:0000313" key="4">
    <source>
        <dbReference type="Proteomes" id="UP000294933"/>
    </source>
</evidence>
<proteinExistence type="predicted"/>
<name>A0A4Y7QER7_9AGAM</name>
<dbReference type="EMBL" id="ML170164">
    <property type="protein sequence ID" value="TDL25359.1"/>
    <property type="molecule type" value="Genomic_DNA"/>
</dbReference>
<protein>
    <recommendedName>
        <fullName evidence="2">DUF6699 domain-containing protein</fullName>
    </recommendedName>
</protein>
<dbReference type="AlphaFoldDB" id="A0A4Y7QER7"/>
<dbReference type="InterPro" id="IPR046522">
    <property type="entry name" value="DUF6699"/>
</dbReference>
<dbReference type="OrthoDB" id="3251728at2759"/>